<organism evidence="3 4">
    <name type="scientific">Erwinia rhapontici</name>
    <name type="common">Pectobacterium rhapontici</name>
    <dbReference type="NCBI Taxonomy" id="55212"/>
    <lineage>
        <taxon>Bacteria</taxon>
        <taxon>Pseudomonadati</taxon>
        <taxon>Pseudomonadota</taxon>
        <taxon>Gammaproteobacteria</taxon>
        <taxon>Enterobacterales</taxon>
        <taxon>Erwiniaceae</taxon>
        <taxon>Erwinia</taxon>
    </lineage>
</organism>
<dbReference type="EMBL" id="AP024329">
    <property type="protein sequence ID" value="BCQ37156.1"/>
    <property type="molecule type" value="Genomic_DNA"/>
</dbReference>
<keyword evidence="1" id="KW-0328">Glycosyltransferase</keyword>
<dbReference type="PANTHER" id="PTHR30160">
    <property type="entry name" value="TETRAACYLDISACCHARIDE 4'-KINASE-RELATED"/>
    <property type="match status" value="1"/>
</dbReference>
<dbReference type="InterPro" id="IPR002201">
    <property type="entry name" value="Glyco_trans_9"/>
</dbReference>
<evidence type="ECO:0000313" key="4">
    <source>
        <dbReference type="Proteomes" id="UP000677515"/>
    </source>
</evidence>
<accession>A0ABM7N6Q5</accession>
<name>A0ABM7N6Q5_ERWRD</name>
<evidence type="ECO:0000313" key="3">
    <source>
        <dbReference type="EMBL" id="BCQ37156.1"/>
    </source>
</evidence>
<dbReference type="RefSeq" id="WP_159338316.1">
    <property type="nucleotide sequence ID" value="NZ_AP024329.1"/>
</dbReference>
<reference evidence="3 4" key="1">
    <citation type="submission" date="2021-01" db="EMBL/GenBank/DDBJ databases">
        <title>Complete genome sequence of Erwinia rhapontici MAFF 311153.</title>
        <authorList>
            <person name="Morohoshi T."/>
            <person name="Someya N."/>
        </authorList>
    </citation>
    <scope>NUCLEOTIDE SEQUENCE [LARGE SCALE GENOMIC DNA]</scope>
    <source>
        <strain evidence="3 4">MAFF 311153</strain>
    </source>
</reference>
<dbReference type="Proteomes" id="UP000677515">
    <property type="component" value="Chromosome"/>
</dbReference>
<sequence length="360" mass="41569">MSFLKSMSLSKKIVRKKNELFRMIKLNFLLTRYKIRKNANNLDYNNIDKVLLLRLDDKIGDMVVATGVIKSLFDRNIKVYLLTGPLCANLLADSEYVEKIFIYQRRHSLNYLTQECFDVVIDFDDVVTYERCNLIHKISAKNTIGFNKKNVPVYNQSIEFFDENQHVTERHARVLQLFGVTGNDYGYYVPISQGSIARVEALLCSLNYRRLIAINPLTGSDDKDLSSEQVQQLVDHIKNQYPDDQVILIGIDKKISSLEINDIIYVKESTVNTAAEIIRRADVIISPDTSIVHMCRAFNKPLLAIYNKRKLKDTGMVGYKIWAPNYPSAFQLVIEQEYISQLPFDMLKDEFDRVLKNITA</sequence>
<dbReference type="Gene3D" id="3.40.50.2000">
    <property type="entry name" value="Glycogen Phosphorylase B"/>
    <property type="match status" value="2"/>
</dbReference>
<proteinExistence type="predicted"/>
<dbReference type="SUPFAM" id="SSF53756">
    <property type="entry name" value="UDP-Glycosyltransferase/glycogen phosphorylase"/>
    <property type="match status" value="1"/>
</dbReference>
<evidence type="ECO:0000256" key="2">
    <source>
        <dbReference type="ARBA" id="ARBA00022679"/>
    </source>
</evidence>
<protein>
    <recommendedName>
        <fullName evidence="5">ADP-heptose:LPS heptosyltransferase</fullName>
    </recommendedName>
</protein>
<dbReference type="InterPro" id="IPR051199">
    <property type="entry name" value="LPS_LOS_Heptosyltrfase"/>
</dbReference>
<gene>
    <name evidence="3" type="ORF">ERHA53_44990</name>
</gene>
<evidence type="ECO:0000256" key="1">
    <source>
        <dbReference type="ARBA" id="ARBA00022676"/>
    </source>
</evidence>
<keyword evidence="2" id="KW-0808">Transferase</keyword>
<evidence type="ECO:0008006" key="5">
    <source>
        <dbReference type="Google" id="ProtNLM"/>
    </source>
</evidence>
<keyword evidence="4" id="KW-1185">Reference proteome</keyword>
<dbReference type="Pfam" id="PF01075">
    <property type="entry name" value="Glyco_transf_9"/>
    <property type="match status" value="1"/>
</dbReference>